<evidence type="ECO:0000313" key="4">
    <source>
        <dbReference type="Proteomes" id="UP001054902"/>
    </source>
</evidence>
<proteinExistence type="predicted"/>
<organism evidence="3 4">
    <name type="scientific">Chaetoceros tenuissimus</name>
    <dbReference type="NCBI Taxonomy" id="426638"/>
    <lineage>
        <taxon>Eukaryota</taxon>
        <taxon>Sar</taxon>
        <taxon>Stramenopiles</taxon>
        <taxon>Ochrophyta</taxon>
        <taxon>Bacillariophyta</taxon>
        <taxon>Coscinodiscophyceae</taxon>
        <taxon>Chaetocerotophycidae</taxon>
        <taxon>Chaetocerotales</taxon>
        <taxon>Chaetocerotaceae</taxon>
        <taxon>Chaetoceros</taxon>
    </lineage>
</organism>
<feature type="transmembrane region" description="Helical" evidence="2">
    <location>
        <begin position="165"/>
        <end position="184"/>
    </location>
</feature>
<feature type="region of interest" description="Disordered" evidence="1">
    <location>
        <begin position="1"/>
        <end position="22"/>
    </location>
</feature>
<dbReference type="EMBL" id="BLLK01000045">
    <property type="protein sequence ID" value="GFH51234.1"/>
    <property type="molecule type" value="Genomic_DNA"/>
</dbReference>
<keyword evidence="2" id="KW-0472">Membrane</keyword>
<evidence type="ECO:0000256" key="1">
    <source>
        <dbReference type="SAM" id="MobiDB-lite"/>
    </source>
</evidence>
<feature type="compositionally biased region" description="Basic residues" evidence="1">
    <location>
        <begin position="1"/>
        <end position="13"/>
    </location>
</feature>
<dbReference type="PANTHER" id="PTHR16214">
    <property type="entry name" value="TRANSMEMBRANE PROTEIN 260"/>
    <property type="match status" value="1"/>
</dbReference>
<gene>
    <name evidence="3" type="ORF">CTEN210_07710</name>
</gene>
<dbReference type="PANTHER" id="PTHR16214:SF3">
    <property type="entry name" value="TRANSMEMBRANE PROTEIN 260"/>
    <property type="match status" value="1"/>
</dbReference>
<dbReference type="InterPro" id="IPR021280">
    <property type="entry name" value="TMEM260-like"/>
</dbReference>
<dbReference type="Proteomes" id="UP001054902">
    <property type="component" value="Unassembled WGS sequence"/>
</dbReference>
<sequence>MAKVKKNSQKLKAKQAASKQKSQQVKDEGQAFRGFNLNTITFWVSIWVSFCFYLSTLSPSIAGGDSGELLAEGCQLGTSHPPGYPLYQIVVYLVSKLAFLTNENVAMMVNVSSCVFGSLSSGYLSLSTFDILLSRDPQQPLQTTITAICTGLLHSFTKIAWQYHITAEVFALHNLFVSLILFRTSRFALEPTARNALIGAVVSGLALTNQHTSILLVIPCVSWVLFTSRCFDGNMKLVGACAAMLLTSFTILYLTLPLFSMLFPHVGSWGDVTSIKGLIRHVMRADYGTFQLYSGDDDHACGFWYRTILWLKDFTFSQTNPFVVGCFFLGIYNTISNHIMKHYKGKQFQSDRKSKEIKKYQSKCYFKLDGPSFEMLVLASLLFYLVVFHGLSNLPLDNDLFFGIHQRFWIHANILSFFFVGIGLSKVLKYLSTLWPQKSSLVIFLPLVFIIAVGLFTRSSQNQRDNYHFSQYAKSILSSLPLDSVLLTNYDQQWTSVRYLQECEGYRTDVTSLHLGMMSYSWFEAKRLLYPSLLFPGKRYGQGQEHTFQLSDFLKVNLRDKQRIFIGGKPSFPDKHFDFFFEEIPHGIVDEVILKESGNRSAEEYRLRSKSIWTQVVQEYQRSALPDKKQYDQVTWESTIVREFFDHFSSRATTLLDLAVREGNTSPNASIGQALIESIAWLELARLNDNLIASLPHTWKNLGLGYLWVVKNREDTLSLDIDDIFPKDVLSLMETGLDDVWWSGEGEDVKSWASSRWAISWEKFLSMKDSKSDPSFEQVKSMYESVLGMVKRQ</sequence>
<reference evidence="3 4" key="1">
    <citation type="journal article" date="2021" name="Sci. Rep.">
        <title>The genome of the diatom Chaetoceros tenuissimus carries an ancient integrated fragment of an extant virus.</title>
        <authorList>
            <person name="Hongo Y."/>
            <person name="Kimura K."/>
            <person name="Takaki Y."/>
            <person name="Yoshida Y."/>
            <person name="Baba S."/>
            <person name="Kobayashi G."/>
            <person name="Nagasaki K."/>
            <person name="Hano T."/>
            <person name="Tomaru Y."/>
        </authorList>
    </citation>
    <scope>NUCLEOTIDE SEQUENCE [LARGE SCALE GENOMIC DNA]</scope>
    <source>
        <strain evidence="3 4">NIES-3715</strain>
    </source>
</reference>
<keyword evidence="4" id="KW-1185">Reference proteome</keyword>
<evidence type="ECO:0000256" key="2">
    <source>
        <dbReference type="SAM" id="Phobius"/>
    </source>
</evidence>
<dbReference type="Pfam" id="PF11028">
    <property type="entry name" value="TMEM260-like"/>
    <property type="match status" value="1"/>
</dbReference>
<protein>
    <recommendedName>
        <fullName evidence="5">DUF2723 domain-containing protein</fullName>
    </recommendedName>
</protein>
<feature type="transmembrane region" description="Helical" evidence="2">
    <location>
        <begin position="408"/>
        <end position="428"/>
    </location>
</feature>
<feature type="transmembrane region" description="Helical" evidence="2">
    <location>
        <begin position="237"/>
        <end position="259"/>
    </location>
</feature>
<evidence type="ECO:0008006" key="5">
    <source>
        <dbReference type="Google" id="ProtNLM"/>
    </source>
</evidence>
<feature type="transmembrane region" description="Helical" evidence="2">
    <location>
        <begin position="440"/>
        <end position="457"/>
    </location>
</feature>
<name>A0AAD3CSZ0_9STRA</name>
<keyword evidence="2" id="KW-1133">Transmembrane helix</keyword>
<keyword evidence="2" id="KW-0812">Transmembrane</keyword>
<evidence type="ECO:0000313" key="3">
    <source>
        <dbReference type="EMBL" id="GFH51234.1"/>
    </source>
</evidence>
<dbReference type="InterPro" id="IPR052724">
    <property type="entry name" value="GT117_domain-containing"/>
</dbReference>
<accession>A0AAD3CSZ0</accession>
<feature type="transmembrane region" description="Helical" evidence="2">
    <location>
        <begin position="322"/>
        <end position="343"/>
    </location>
</feature>
<comment type="caution">
    <text evidence="3">The sequence shown here is derived from an EMBL/GenBank/DDBJ whole genome shotgun (WGS) entry which is preliminary data.</text>
</comment>
<feature type="transmembrane region" description="Helical" evidence="2">
    <location>
        <begin position="35"/>
        <end position="55"/>
    </location>
</feature>
<feature type="transmembrane region" description="Helical" evidence="2">
    <location>
        <begin position="364"/>
        <end position="388"/>
    </location>
</feature>
<dbReference type="AlphaFoldDB" id="A0AAD3CSZ0"/>